<dbReference type="Proteomes" id="UP001168098">
    <property type="component" value="Unassembled WGS sequence"/>
</dbReference>
<reference evidence="1 2" key="1">
    <citation type="journal article" date="2023" name="BMC Biotechnol.">
        <title>Vitis rotundifolia cv Carlos genome sequencing.</title>
        <authorList>
            <person name="Huff M."/>
            <person name="Hulse-Kemp A."/>
            <person name="Scheffler B."/>
            <person name="Youngblood R."/>
            <person name="Simpson S."/>
            <person name="Babiker E."/>
            <person name="Staton M."/>
        </authorList>
    </citation>
    <scope>NUCLEOTIDE SEQUENCE [LARGE SCALE GENOMIC DNA]</scope>
    <source>
        <tissue evidence="1">Leaf</tissue>
    </source>
</reference>
<organism evidence="1 2">
    <name type="scientific">Vitis rotundifolia</name>
    <name type="common">Muscadine grape</name>
    <dbReference type="NCBI Taxonomy" id="103349"/>
    <lineage>
        <taxon>Eukaryota</taxon>
        <taxon>Viridiplantae</taxon>
        <taxon>Streptophyta</taxon>
        <taxon>Embryophyta</taxon>
        <taxon>Tracheophyta</taxon>
        <taxon>Spermatophyta</taxon>
        <taxon>Magnoliopsida</taxon>
        <taxon>eudicotyledons</taxon>
        <taxon>Gunneridae</taxon>
        <taxon>Pentapetalae</taxon>
        <taxon>rosids</taxon>
        <taxon>Vitales</taxon>
        <taxon>Vitaceae</taxon>
        <taxon>Viteae</taxon>
        <taxon>Vitis</taxon>
    </lineage>
</organism>
<dbReference type="PANTHER" id="PTHR37725">
    <property type="match status" value="1"/>
</dbReference>
<comment type="caution">
    <text evidence="1">The sequence shown here is derived from an EMBL/GenBank/DDBJ whole genome shotgun (WGS) entry which is preliminary data.</text>
</comment>
<proteinExistence type="predicted"/>
<name>A0AA39DH78_VITRO</name>
<dbReference type="PANTHER" id="PTHR37725:SF1">
    <property type="match status" value="1"/>
</dbReference>
<keyword evidence="2" id="KW-1185">Reference proteome</keyword>
<gene>
    <name evidence="1" type="ORF">PVL29_016981</name>
</gene>
<protein>
    <submittedName>
        <fullName evidence="1">Uncharacterized protein</fullName>
    </submittedName>
</protein>
<evidence type="ECO:0000313" key="1">
    <source>
        <dbReference type="EMBL" id="KAJ9684773.1"/>
    </source>
</evidence>
<dbReference type="EMBL" id="JARBHA010000013">
    <property type="protein sequence ID" value="KAJ9684773.1"/>
    <property type="molecule type" value="Genomic_DNA"/>
</dbReference>
<dbReference type="AlphaFoldDB" id="A0AA39DH78"/>
<accession>A0AA39DH78</accession>
<sequence length="235" mass="26966">MAGHYCAHGQQPQSCPPCDLEYPVLAYPPPDQSCPPYEFGYPMPVYPPPDQSCPPYELGYPMPPYPQPHQSPPPYEFGYPMCQNEGSTSTINHEMAWSNNDLLQWISSFQKSDNFHSDYRVSPPQPNDPRLLMLLDNLRQLYTEKRELFKNIFPELDDNFVESFKKIRSTLLQLKTDRLKVQTLQRSLSMDSPRTPSRKGDEYPLRLERFKVKTLDVYAGVGQDGKGTTQPSASK</sequence>
<evidence type="ECO:0000313" key="2">
    <source>
        <dbReference type="Proteomes" id="UP001168098"/>
    </source>
</evidence>